<dbReference type="PANTHER" id="PTHR45947:SF3">
    <property type="entry name" value="SULFOQUINOVOSYL TRANSFERASE SQD2"/>
    <property type="match status" value="1"/>
</dbReference>
<dbReference type="SUPFAM" id="SSF53756">
    <property type="entry name" value="UDP-Glycosyltransferase/glycogen phosphorylase"/>
    <property type="match status" value="1"/>
</dbReference>
<evidence type="ECO:0000313" key="3">
    <source>
        <dbReference type="EMBL" id="EEG28714.1"/>
    </source>
</evidence>
<reference evidence="3 4" key="2">
    <citation type="submission" date="2009-02" db="EMBL/GenBank/DDBJ databases">
        <title>Draft genome sequence of Clostridium methylpentosum (DSM 5476).</title>
        <authorList>
            <person name="Sudarsanam P."/>
            <person name="Ley R."/>
            <person name="Guruge J."/>
            <person name="Turnbaugh P.J."/>
            <person name="Mahowald M."/>
            <person name="Liep D."/>
            <person name="Gordon J."/>
        </authorList>
    </citation>
    <scope>NUCLEOTIDE SEQUENCE [LARGE SCALE GENOMIC DNA]</scope>
    <source>
        <strain evidence="3 4">DSM 5476</strain>
    </source>
</reference>
<dbReference type="InterPro" id="IPR001296">
    <property type="entry name" value="Glyco_trans_1"/>
</dbReference>
<reference evidence="3 4" key="1">
    <citation type="submission" date="2009-01" db="EMBL/GenBank/DDBJ databases">
        <authorList>
            <person name="Fulton L."/>
            <person name="Clifton S."/>
            <person name="Fulton B."/>
            <person name="Xu J."/>
            <person name="Minx P."/>
            <person name="Pepin K.H."/>
            <person name="Johnson M."/>
            <person name="Bhonagiri V."/>
            <person name="Nash W.E."/>
            <person name="Mardis E.R."/>
            <person name="Wilson R.K."/>
        </authorList>
    </citation>
    <scope>NUCLEOTIDE SEQUENCE [LARGE SCALE GENOMIC DNA]</scope>
    <source>
        <strain evidence="3 4">DSM 5476</strain>
    </source>
</reference>
<gene>
    <name evidence="3" type="ORF">CLOSTMETH_03613</name>
</gene>
<dbReference type="InterPro" id="IPR028098">
    <property type="entry name" value="Glyco_trans_4-like_N"/>
</dbReference>
<protein>
    <submittedName>
        <fullName evidence="3">Glycosyltransferase, group 1 family protein</fullName>
        <ecNumber evidence="3">2.4.-.-</ecNumber>
    </submittedName>
</protein>
<dbReference type="Pfam" id="PF00534">
    <property type="entry name" value="Glycos_transf_1"/>
    <property type="match status" value="1"/>
</dbReference>
<evidence type="ECO:0000259" key="1">
    <source>
        <dbReference type="Pfam" id="PF00534"/>
    </source>
</evidence>
<organism evidence="3 4">
    <name type="scientific">[Clostridium] methylpentosum DSM 5476</name>
    <dbReference type="NCBI Taxonomy" id="537013"/>
    <lineage>
        <taxon>Bacteria</taxon>
        <taxon>Bacillati</taxon>
        <taxon>Bacillota</taxon>
        <taxon>Clostridia</taxon>
        <taxon>Eubacteriales</taxon>
        <taxon>Oscillospiraceae</taxon>
        <taxon>Oscillospiraceae incertae sedis</taxon>
    </lineage>
</organism>
<sequence length="388" mass="44042">MVDIPGEKGKIMRILLVMDQLDDKNNGTTISAQRLAVTLREHGNEVRTVSVGEASHDRYSLKELKLLPGVRGIVHNQGMLFAYPDRVVLEKAIRWADVVHFLMPFWVSSKGRRIAQRLGVPHTAAFHVQPENVSYNIGLGKYEAVNSTIYAYFRQFYNQFTHVHCPSKFIARELKRHGYTAQLHVISNGVDRDFVYRKSPKPKQLEGKFVILMVGRLSNEKRQDVLIEAVRKSKYENRIQLLLAGRGPKQKKYESLAQGLTNRPIIGFYTKQELLDLLSICDLYAHAADIEIEAISCIEAFSSGLVPVIADSPKSATPQFALDGRSLFRAGDSGDLAAKIDYWIEHEEERKRMEIVYSEHGKQYNIDACVGQMEEMFTAAIEENKCAR</sequence>
<feature type="domain" description="Glycosyl transferase family 1" evidence="1">
    <location>
        <begin position="201"/>
        <end position="353"/>
    </location>
</feature>
<evidence type="ECO:0000313" key="4">
    <source>
        <dbReference type="Proteomes" id="UP000003340"/>
    </source>
</evidence>
<dbReference type="InterPro" id="IPR050194">
    <property type="entry name" value="Glycosyltransferase_grp1"/>
</dbReference>
<keyword evidence="3" id="KW-0328">Glycosyltransferase</keyword>
<dbReference type="eggNOG" id="COG0438">
    <property type="taxonomic scope" value="Bacteria"/>
</dbReference>
<dbReference type="HOGENOM" id="CLU_059700_0_0_9"/>
<proteinExistence type="predicted"/>
<dbReference type="STRING" id="537013.CLOSTMETH_03613"/>
<keyword evidence="4" id="KW-1185">Reference proteome</keyword>
<evidence type="ECO:0000259" key="2">
    <source>
        <dbReference type="Pfam" id="PF13439"/>
    </source>
</evidence>
<dbReference type="PANTHER" id="PTHR45947">
    <property type="entry name" value="SULFOQUINOVOSYL TRANSFERASE SQD2"/>
    <property type="match status" value="1"/>
</dbReference>
<dbReference type="Proteomes" id="UP000003340">
    <property type="component" value="Unassembled WGS sequence"/>
</dbReference>
<accession>C0EIB8</accession>
<dbReference type="Pfam" id="PF13439">
    <property type="entry name" value="Glyco_transf_4"/>
    <property type="match status" value="1"/>
</dbReference>
<feature type="domain" description="Glycosyltransferase subfamily 4-like N-terminal" evidence="2">
    <location>
        <begin position="26"/>
        <end position="193"/>
    </location>
</feature>
<dbReference type="Gene3D" id="3.40.50.2000">
    <property type="entry name" value="Glycogen Phosphorylase B"/>
    <property type="match status" value="2"/>
</dbReference>
<dbReference type="GO" id="GO:0016757">
    <property type="term" value="F:glycosyltransferase activity"/>
    <property type="evidence" value="ECO:0007669"/>
    <property type="project" value="UniProtKB-KW"/>
</dbReference>
<name>C0EIB8_9FIRM</name>
<keyword evidence="3" id="KW-0808">Transferase</keyword>
<dbReference type="EMBL" id="ACEC01000126">
    <property type="protein sequence ID" value="EEG28714.1"/>
    <property type="molecule type" value="Genomic_DNA"/>
</dbReference>
<dbReference type="EC" id="2.4.-.-" evidence="3"/>
<comment type="caution">
    <text evidence="3">The sequence shown here is derived from an EMBL/GenBank/DDBJ whole genome shotgun (WGS) entry which is preliminary data.</text>
</comment>
<dbReference type="AlphaFoldDB" id="C0EIB8"/>